<dbReference type="Pfam" id="PF26571">
    <property type="entry name" value="VldE"/>
    <property type="match status" value="1"/>
</dbReference>
<proteinExistence type="predicted"/>
<organism evidence="3 4">
    <name type="scientific">Micromonospora auratinigra</name>
    <dbReference type="NCBI Taxonomy" id="261654"/>
    <lineage>
        <taxon>Bacteria</taxon>
        <taxon>Bacillati</taxon>
        <taxon>Actinomycetota</taxon>
        <taxon>Actinomycetes</taxon>
        <taxon>Micromonosporales</taxon>
        <taxon>Micromonosporaceae</taxon>
        <taxon>Micromonospora</taxon>
    </lineage>
</organism>
<dbReference type="STRING" id="261654.GA0070611_1274"/>
<keyword evidence="4" id="KW-1185">Reference proteome</keyword>
<dbReference type="RefSeq" id="WP_157740217.1">
    <property type="nucleotide sequence ID" value="NZ_LT594323.1"/>
</dbReference>
<dbReference type="InterPro" id="IPR058502">
    <property type="entry name" value="PLL-like_beta-prop"/>
</dbReference>
<reference evidence="4" key="1">
    <citation type="submission" date="2016-06" db="EMBL/GenBank/DDBJ databases">
        <authorList>
            <person name="Varghese N."/>
            <person name="Submissions Spin"/>
        </authorList>
    </citation>
    <scope>NUCLEOTIDE SEQUENCE [LARGE SCALE GENOMIC DNA]</scope>
    <source>
        <strain evidence="4">DSM 44815</strain>
    </source>
</reference>
<dbReference type="Gene3D" id="2.120.10.70">
    <property type="entry name" value="Fucose-specific lectin"/>
    <property type="match status" value="2"/>
</dbReference>
<evidence type="ECO:0000313" key="4">
    <source>
        <dbReference type="Proteomes" id="UP000199385"/>
    </source>
</evidence>
<dbReference type="Pfam" id="PF26607">
    <property type="entry name" value="DUF8189"/>
    <property type="match status" value="1"/>
</dbReference>
<sequence length="561" mass="60942">MKAKRHWWHVLRRAGLDAAVAQQSVRPRRPRWRVRLAAATALVAVVGLAAVPAPAGAALPNPDFGASIDPYAAYDGQDTCDQSAKPGPVAVRDMLTAEYGKHNSGIGRDCSIGGPSEHKEGRALDYHFDYNDIDDRARAKDFLDWLLATDRYGNKHANARRLGVMYVIWNRQWWRSYHSDWGWQDYTGESAHTDHIHISFSWDGAYQRTSWWTKAPTPPAPPAEPVTAVSNAGMALNGLFHVVALGGPKGMLHHVYDPDTGWLPVRDVLSPIASKPSVVPFGGNMTIFARGTDDLVKYRSLTPNGWDDGWKELPGRIDGAPATAVVDSRLWVVARSGGKVSYRFLGDTGWNSDGVWRSLDQPNKDVSILSDPVATVFKNRLYVVARGSDSRLWVRMFNPAVSTWTDWFVLPGLVSGTPAAAARGNTLLVFAATSSGAVRYHAYTDGAPSWDTDKALGGAVSGNLTAVRSTGDVLYVFGRTAAGDLVYRFLDDSGWNDDATTWRTAGRPSGVTLDSTPLAIPYGATLFVGARGNDADLHARSLGSGGWGSWVTLDGYHAPIS</sequence>
<gene>
    <name evidence="3" type="ORF">GA0070611_1274</name>
</gene>
<feature type="domain" description="PLL-like beta propeller" evidence="2">
    <location>
        <begin position="253"/>
        <end position="483"/>
    </location>
</feature>
<dbReference type="SUPFAM" id="SSF89372">
    <property type="entry name" value="Fucose-specific lectin"/>
    <property type="match status" value="2"/>
</dbReference>
<name>A0A1A8Z9G1_9ACTN</name>
<dbReference type="Proteomes" id="UP000199385">
    <property type="component" value="Chromosome I"/>
</dbReference>
<evidence type="ECO:0000259" key="1">
    <source>
        <dbReference type="Pfam" id="PF26571"/>
    </source>
</evidence>
<feature type="domain" description="ARB-07466-like C-terminal" evidence="1">
    <location>
        <begin position="81"/>
        <end position="196"/>
    </location>
</feature>
<dbReference type="PATRIC" id="fig|261654.4.peg.1294"/>
<accession>A0A1A8Z9G1</accession>
<dbReference type="EMBL" id="LT594323">
    <property type="protein sequence ID" value="SBT40472.1"/>
    <property type="molecule type" value="Genomic_DNA"/>
</dbReference>
<evidence type="ECO:0000259" key="2">
    <source>
        <dbReference type="Pfam" id="PF26607"/>
    </source>
</evidence>
<dbReference type="InterPro" id="IPR058593">
    <property type="entry name" value="ARB_07466-like_C"/>
</dbReference>
<dbReference type="AlphaFoldDB" id="A0A1A8Z9G1"/>
<protein>
    <submittedName>
        <fullName evidence="3">Uncharacterized protein</fullName>
    </submittedName>
</protein>
<evidence type="ECO:0000313" key="3">
    <source>
        <dbReference type="EMBL" id="SBT40472.1"/>
    </source>
</evidence>
<dbReference type="OrthoDB" id="581998at2"/>